<dbReference type="PANTHER" id="PTHR46401">
    <property type="entry name" value="GLYCOSYLTRANSFERASE WBBK-RELATED"/>
    <property type="match status" value="1"/>
</dbReference>
<evidence type="ECO:0000313" key="3">
    <source>
        <dbReference type="EMBL" id="OGG11760.1"/>
    </source>
</evidence>
<dbReference type="CDD" id="cd03801">
    <property type="entry name" value="GT4_PimA-like"/>
    <property type="match status" value="1"/>
</dbReference>
<sequence>MHQKKTITLLLTHNITIINDRFPAGTEQVFLHDIQMLRAKGETISAYAGASFPGYAIKKLFFPSWADTAQHKALSILGQLVYLLEYAKLLKQTMLTVSYNFPLAAILQPAKTVVYFHYEQVLSLWSIFARRYQQSHYIFCSHFLLTQFLHTYPQIDPKRCTVIHNGIDTSIFSPQRKKHIDNHITFLYASAWVWEKGMDMFLSAVNSLPQQIHRRIQVIIASGPDLWTIHQNPERKCYIQEQQRMLKRMGEVIVLNGVTKQQLAALYSQADWLVFPSIWEEPFGLCALEAIACGCPVLTFGGGALPEILSPTNSVIVEKKTKKALAQTIERIAMGNIRPLKKPFPLLTQKNKHMKISVRDALYLSYIHTMIRFRRGKNDNYQENTFS</sequence>
<dbReference type="STRING" id="1798370.A2Z00_05330"/>
<dbReference type="Pfam" id="PF00534">
    <property type="entry name" value="Glycos_transf_1"/>
    <property type="match status" value="1"/>
</dbReference>
<proteinExistence type="predicted"/>
<organism evidence="3 4">
    <name type="scientific">Candidatus Gottesmanbacteria bacterium RBG_13_45_10</name>
    <dbReference type="NCBI Taxonomy" id="1798370"/>
    <lineage>
        <taxon>Bacteria</taxon>
        <taxon>Candidatus Gottesmaniibacteriota</taxon>
    </lineage>
</organism>
<dbReference type="AlphaFoldDB" id="A0A1F5ZH45"/>
<dbReference type="SUPFAM" id="SSF53756">
    <property type="entry name" value="UDP-Glycosyltransferase/glycogen phosphorylase"/>
    <property type="match status" value="1"/>
</dbReference>
<dbReference type="GO" id="GO:0009103">
    <property type="term" value="P:lipopolysaccharide biosynthetic process"/>
    <property type="evidence" value="ECO:0007669"/>
    <property type="project" value="TreeGrafter"/>
</dbReference>
<evidence type="ECO:0000256" key="1">
    <source>
        <dbReference type="ARBA" id="ARBA00022679"/>
    </source>
</evidence>
<gene>
    <name evidence="3" type="ORF">A2Z00_05330</name>
</gene>
<dbReference type="Gene3D" id="3.40.50.2000">
    <property type="entry name" value="Glycogen Phosphorylase B"/>
    <property type="match status" value="1"/>
</dbReference>
<comment type="caution">
    <text evidence="3">The sequence shown here is derived from an EMBL/GenBank/DDBJ whole genome shotgun (WGS) entry which is preliminary data.</text>
</comment>
<dbReference type="EMBL" id="MFIZ01000016">
    <property type="protein sequence ID" value="OGG11760.1"/>
    <property type="molecule type" value="Genomic_DNA"/>
</dbReference>
<dbReference type="Proteomes" id="UP000177268">
    <property type="component" value="Unassembled WGS sequence"/>
</dbReference>
<name>A0A1F5ZH45_9BACT</name>
<dbReference type="PANTHER" id="PTHR46401:SF2">
    <property type="entry name" value="GLYCOSYLTRANSFERASE WBBK-RELATED"/>
    <property type="match status" value="1"/>
</dbReference>
<accession>A0A1F5ZH45</accession>
<dbReference type="InterPro" id="IPR001296">
    <property type="entry name" value="Glyco_trans_1"/>
</dbReference>
<reference evidence="3 4" key="1">
    <citation type="journal article" date="2016" name="Nat. Commun.">
        <title>Thousands of microbial genomes shed light on interconnected biogeochemical processes in an aquifer system.</title>
        <authorList>
            <person name="Anantharaman K."/>
            <person name="Brown C.T."/>
            <person name="Hug L.A."/>
            <person name="Sharon I."/>
            <person name="Castelle C.J."/>
            <person name="Probst A.J."/>
            <person name="Thomas B.C."/>
            <person name="Singh A."/>
            <person name="Wilkins M.J."/>
            <person name="Karaoz U."/>
            <person name="Brodie E.L."/>
            <person name="Williams K.H."/>
            <person name="Hubbard S.S."/>
            <person name="Banfield J.F."/>
        </authorList>
    </citation>
    <scope>NUCLEOTIDE SEQUENCE [LARGE SCALE GENOMIC DNA]</scope>
</reference>
<evidence type="ECO:0000313" key="4">
    <source>
        <dbReference type="Proteomes" id="UP000177268"/>
    </source>
</evidence>
<protein>
    <recommendedName>
        <fullName evidence="2">Glycosyl transferase family 1 domain-containing protein</fullName>
    </recommendedName>
</protein>
<feature type="domain" description="Glycosyl transferase family 1" evidence="2">
    <location>
        <begin position="176"/>
        <end position="332"/>
    </location>
</feature>
<keyword evidence="1" id="KW-0808">Transferase</keyword>
<dbReference type="GO" id="GO:0016757">
    <property type="term" value="F:glycosyltransferase activity"/>
    <property type="evidence" value="ECO:0007669"/>
    <property type="project" value="InterPro"/>
</dbReference>
<evidence type="ECO:0000259" key="2">
    <source>
        <dbReference type="Pfam" id="PF00534"/>
    </source>
</evidence>